<dbReference type="GO" id="GO:0000155">
    <property type="term" value="F:phosphorelay sensor kinase activity"/>
    <property type="evidence" value="ECO:0007669"/>
    <property type="project" value="InterPro"/>
</dbReference>
<dbReference type="InterPro" id="IPR000014">
    <property type="entry name" value="PAS"/>
</dbReference>
<feature type="domain" description="PAS" evidence="7">
    <location>
        <begin position="203"/>
        <end position="282"/>
    </location>
</feature>
<dbReference type="Pfam" id="PF13426">
    <property type="entry name" value="PAS_9"/>
    <property type="match status" value="1"/>
</dbReference>
<dbReference type="RefSeq" id="WP_110831743.1">
    <property type="nucleotide sequence ID" value="NZ_QKLU01000004.1"/>
</dbReference>
<dbReference type="PROSITE" id="PS50113">
    <property type="entry name" value="PAC"/>
    <property type="match status" value="2"/>
</dbReference>
<dbReference type="OrthoDB" id="6231665at2"/>
<comment type="caution">
    <text evidence="9">The sequence shown here is derived from an EMBL/GenBank/DDBJ whole genome shotgun (WGS) entry which is preliminary data.</text>
</comment>
<evidence type="ECO:0000256" key="2">
    <source>
        <dbReference type="ARBA" id="ARBA00012438"/>
    </source>
</evidence>
<keyword evidence="6" id="KW-1133">Transmembrane helix</keyword>
<dbReference type="InterPro" id="IPR003661">
    <property type="entry name" value="HisK_dim/P_dom"/>
</dbReference>
<keyword evidence="6" id="KW-0472">Membrane</keyword>
<dbReference type="PROSITE" id="PS50112">
    <property type="entry name" value="PAS"/>
    <property type="match status" value="3"/>
</dbReference>
<proteinExistence type="predicted"/>
<evidence type="ECO:0000313" key="9">
    <source>
        <dbReference type="EMBL" id="PYF74433.1"/>
    </source>
</evidence>
<evidence type="ECO:0000259" key="7">
    <source>
        <dbReference type="PROSITE" id="PS50112"/>
    </source>
</evidence>
<dbReference type="EC" id="2.7.13.3" evidence="2"/>
<evidence type="ECO:0000256" key="3">
    <source>
        <dbReference type="ARBA" id="ARBA00022553"/>
    </source>
</evidence>
<protein>
    <recommendedName>
        <fullName evidence="2">histidine kinase</fullName>
        <ecNumber evidence="2">2.7.13.3</ecNumber>
    </recommendedName>
</protein>
<dbReference type="CDD" id="cd00082">
    <property type="entry name" value="HisKA"/>
    <property type="match status" value="1"/>
</dbReference>
<feature type="transmembrane region" description="Helical" evidence="6">
    <location>
        <begin position="42"/>
        <end position="61"/>
    </location>
</feature>
<dbReference type="Gene3D" id="1.10.287.130">
    <property type="match status" value="1"/>
</dbReference>
<dbReference type="EMBL" id="QKLU01000004">
    <property type="protein sequence ID" value="PYF74433.1"/>
    <property type="molecule type" value="Genomic_DNA"/>
</dbReference>
<dbReference type="SMART" id="SM00091">
    <property type="entry name" value="PAS"/>
    <property type="match status" value="2"/>
</dbReference>
<dbReference type="InterPro" id="IPR013655">
    <property type="entry name" value="PAS_fold_3"/>
</dbReference>
<dbReference type="NCBIfam" id="TIGR00229">
    <property type="entry name" value="sensory_box"/>
    <property type="match status" value="2"/>
</dbReference>
<evidence type="ECO:0000256" key="6">
    <source>
        <dbReference type="SAM" id="Phobius"/>
    </source>
</evidence>
<feature type="domain" description="PAC" evidence="8">
    <location>
        <begin position="286"/>
        <end position="338"/>
    </location>
</feature>
<feature type="domain" description="PAS" evidence="7">
    <location>
        <begin position="112"/>
        <end position="157"/>
    </location>
</feature>
<dbReference type="CDD" id="cd00130">
    <property type="entry name" value="PAS"/>
    <property type="match status" value="2"/>
</dbReference>
<keyword evidence="3" id="KW-0597">Phosphoprotein</keyword>
<dbReference type="Pfam" id="PF08447">
    <property type="entry name" value="PAS_3"/>
    <property type="match status" value="2"/>
</dbReference>
<dbReference type="InterPro" id="IPR052162">
    <property type="entry name" value="Sensor_kinase/Photoreceptor"/>
</dbReference>
<accession>A0A318UED0</accession>
<dbReference type="AlphaFoldDB" id="A0A318UED0"/>
<sequence>MKNKNYIVLFYVVVSVVWLVISDQLISVLIQGIPAKDQAVIHSLKGVLFITLSALLLHYLVSLYHKGQTKTRQYLEQSLENSRKEQQQWYYAQKMAKVAAWEYFLKTDEVVWSDNLYTLFGLEPDAPITPAAFFMEQVHPDDIDGLNSNMDAVIATGELDYTHRLKVQGEWRQVRHAGKVIYQNGEAFKISGIIQDITESYTREQLLNRTLEWYELVNKATHDAIWDWDLNTDQLIWNSGLLPLFGYDPKSIPKTMEWWEDKVHPDERKVVVASLDEFVLKVKKRWEASYRFLCADGTYKYVFDQAYLLKGEDGMPRRVIGAVKDIDEYKRKNEENLRLSEVVSKVKNGVVIKDCEERIQWVNPAFENLTGYKLVELKGKLADEILHGADTSSVTRDYIANSLREQNFFHAEIVNYHKSGQPYWVEINSTPIFDSQALHSGYIDIVTEVTERKNRETRINEQNKVLKEIAWINSHEIRKPVSSILGLYTLIQSTEDADEKQQYYAMIDDCVRELDEIVHLTAAKVNTLMRTEKK</sequence>
<dbReference type="InterPro" id="IPR001610">
    <property type="entry name" value="PAC"/>
</dbReference>
<dbReference type="InterPro" id="IPR036097">
    <property type="entry name" value="HisK_dim/P_sf"/>
</dbReference>
<organism evidence="9 10">
    <name type="scientific">Pedobacter nutrimenti</name>
    <dbReference type="NCBI Taxonomy" id="1241337"/>
    <lineage>
        <taxon>Bacteria</taxon>
        <taxon>Pseudomonadati</taxon>
        <taxon>Bacteroidota</taxon>
        <taxon>Sphingobacteriia</taxon>
        <taxon>Sphingobacteriales</taxon>
        <taxon>Sphingobacteriaceae</taxon>
        <taxon>Pedobacter</taxon>
    </lineage>
</organism>
<dbReference type="InterPro" id="IPR000700">
    <property type="entry name" value="PAS-assoc_C"/>
</dbReference>
<dbReference type="Proteomes" id="UP000248198">
    <property type="component" value="Unassembled WGS sequence"/>
</dbReference>
<comment type="catalytic activity">
    <reaction evidence="1">
        <text>ATP + protein L-histidine = ADP + protein N-phospho-L-histidine.</text>
        <dbReference type="EC" id="2.7.13.3"/>
    </reaction>
</comment>
<evidence type="ECO:0000256" key="1">
    <source>
        <dbReference type="ARBA" id="ARBA00000085"/>
    </source>
</evidence>
<feature type="domain" description="PAS" evidence="7">
    <location>
        <begin position="335"/>
        <end position="406"/>
    </location>
</feature>
<dbReference type="SMART" id="SM00086">
    <property type="entry name" value="PAC"/>
    <property type="match status" value="3"/>
</dbReference>
<keyword evidence="4" id="KW-0808">Transferase</keyword>
<keyword evidence="5" id="KW-0418">Kinase</keyword>
<keyword evidence="10" id="KW-1185">Reference proteome</keyword>
<dbReference type="InterPro" id="IPR035965">
    <property type="entry name" value="PAS-like_dom_sf"/>
</dbReference>
<evidence type="ECO:0000256" key="4">
    <source>
        <dbReference type="ARBA" id="ARBA00022679"/>
    </source>
</evidence>
<name>A0A318UED0_9SPHI</name>
<dbReference type="PANTHER" id="PTHR43304:SF1">
    <property type="entry name" value="PAC DOMAIN-CONTAINING PROTEIN"/>
    <property type="match status" value="1"/>
</dbReference>
<evidence type="ECO:0000259" key="8">
    <source>
        <dbReference type="PROSITE" id="PS50113"/>
    </source>
</evidence>
<feature type="transmembrane region" description="Helical" evidence="6">
    <location>
        <begin position="6"/>
        <end position="30"/>
    </location>
</feature>
<keyword evidence="6" id="KW-0812">Transmembrane</keyword>
<evidence type="ECO:0000313" key="10">
    <source>
        <dbReference type="Proteomes" id="UP000248198"/>
    </source>
</evidence>
<gene>
    <name evidence="9" type="ORF">B0O44_104604</name>
</gene>
<evidence type="ECO:0000256" key="5">
    <source>
        <dbReference type="ARBA" id="ARBA00022777"/>
    </source>
</evidence>
<dbReference type="SUPFAM" id="SSF47384">
    <property type="entry name" value="Homodimeric domain of signal transducing histidine kinase"/>
    <property type="match status" value="1"/>
</dbReference>
<feature type="domain" description="PAC" evidence="8">
    <location>
        <begin position="409"/>
        <end position="461"/>
    </location>
</feature>
<dbReference type="Gene3D" id="3.30.450.20">
    <property type="entry name" value="PAS domain"/>
    <property type="match status" value="3"/>
</dbReference>
<dbReference type="PANTHER" id="PTHR43304">
    <property type="entry name" value="PHYTOCHROME-LIKE PROTEIN CPH1"/>
    <property type="match status" value="1"/>
</dbReference>
<reference evidence="9 10" key="1">
    <citation type="submission" date="2018-06" db="EMBL/GenBank/DDBJ databases">
        <title>Genomic Encyclopedia of Archaeal and Bacterial Type Strains, Phase II (KMG-II): from individual species to whole genera.</title>
        <authorList>
            <person name="Goeker M."/>
        </authorList>
    </citation>
    <scope>NUCLEOTIDE SEQUENCE [LARGE SCALE GENOMIC DNA]</scope>
    <source>
        <strain evidence="9 10">DSM 27372</strain>
    </source>
</reference>
<dbReference type="SUPFAM" id="SSF55785">
    <property type="entry name" value="PYP-like sensor domain (PAS domain)"/>
    <property type="match status" value="3"/>
</dbReference>